<evidence type="ECO:0000256" key="1">
    <source>
        <dbReference type="SAM" id="Phobius"/>
    </source>
</evidence>
<dbReference type="EMBL" id="VAUV01000011">
    <property type="protein sequence ID" value="TLD69800.1"/>
    <property type="molecule type" value="Genomic_DNA"/>
</dbReference>
<sequence length="92" mass="10997">MNFAAYFNFSEAALWIAISAVLFWRWFRSPKNQRPFSLSLPLAFFAFGISDLIEIRSGAWWTPWWLLLLKTLCVIVFLHQALQHQRRQKRKP</sequence>
<name>A0A5R8KBV6_9BACT</name>
<dbReference type="OrthoDB" id="6316081at2"/>
<feature type="transmembrane region" description="Helical" evidence="1">
    <location>
        <begin position="36"/>
        <end position="55"/>
    </location>
</feature>
<protein>
    <submittedName>
        <fullName evidence="2">Uncharacterized protein</fullName>
    </submittedName>
</protein>
<comment type="caution">
    <text evidence="2">The sequence shown here is derived from an EMBL/GenBank/DDBJ whole genome shotgun (WGS) entry which is preliminary data.</text>
</comment>
<keyword evidence="1" id="KW-0812">Transmembrane</keyword>
<dbReference type="RefSeq" id="WP_138087259.1">
    <property type="nucleotide sequence ID" value="NZ_VAUV01000011.1"/>
</dbReference>
<feature type="transmembrane region" description="Helical" evidence="1">
    <location>
        <begin position="6"/>
        <end position="24"/>
    </location>
</feature>
<gene>
    <name evidence="2" type="ORF">FEM03_15870</name>
</gene>
<keyword evidence="1" id="KW-1133">Transmembrane helix</keyword>
<accession>A0A5R8KBV6</accession>
<feature type="transmembrane region" description="Helical" evidence="1">
    <location>
        <begin position="61"/>
        <end position="82"/>
    </location>
</feature>
<organism evidence="2 3">
    <name type="scientific">Phragmitibacter flavus</name>
    <dbReference type="NCBI Taxonomy" id="2576071"/>
    <lineage>
        <taxon>Bacteria</taxon>
        <taxon>Pseudomonadati</taxon>
        <taxon>Verrucomicrobiota</taxon>
        <taxon>Verrucomicrobiia</taxon>
        <taxon>Verrucomicrobiales</taxon>
        <taxon>Verrucomicrobiaceae</taxon>
        <taxon>Phragmitibacter</taxon>
    </lineage>
</organism>
<keyword evidence="1" id="KW-0472">Membrane</keyword>
<proteinExistence type="predicted"/>
<evidence type="ECO:0000313" key="2">
    <source>
        <dbReference type="EMBL" id="TLD69800.1"/>
    </source>
</evidence>
<dbReference type="Proteomes" id="UP000306196">
    <property type="component" value="Unassembled WGS sequence"/>
</dbReference>
<reference evidence="2 3" key="1">
    <citation type="submission" date="2019-05" db="EMBL/GenBank/DDBJ databases">
        <title>Verrucobacter flavum gen. nov., sp. nov. a new member of the family Verrucomicrobiaceae.</title>
        <authorList>
            <person name="Szuroczki S."/>
            <person name="Abbaszade G."/>
            <person name="Szabo A."/>
            <person name="Felfoldi T."/>
            <person name="Schumann P."/>
            <person name="Boka K."/>
            <person name="Keki Z."/>
            <person name="Toumi M."/>
            <person name="Toth E."/>
        </authorList>
    </citation>
    <scope>NUCLEOTIDE SEQUENCE [LARGE SCALE GENOMIC DNA]</scope>
    <source>
        <strain evidence="2 3">MG-N-17</strain>
    </source>
</reference>
<evidence type="ECO:0000313" key="3">
    <source>
        <dbReference type="Proteomes" id="UP000306196"/>
    </source>
</evidence>
<dbReference type="AlphaFoldDB" id="A0A5R8KBV6"/>
<keyword evidence="3" id="KW-1185">Reference proteome</keyword>